<keyword evidence="3" id="KW-1185">Reference proteome</keyword>
<name>A0A810NEP2_9ACTN</name>
<dbReference type="KEGG" id="pry:Prubr_69640"/>
<sequence length="196" mass="20366">MVGENAGPAGAAPGTATGAASAPDATGAAPAPDATAAPGWRRLRWPLLGLAVVLALLPATEPLRAAPVKGDTFIDAQTAGILDIEGGECFSDPGYLARAGEVVVLYRSCDDGAYNQSYAFLHASDGPWNRPALAAFAWAGCERDFQARWGSREESGLDFYPILPTEETWANGDRDVMCAVHNPQGALGGSKLPLAR</sequence>
<dbReference type="Proteomes" id="UP000680866">
    <property type="component" value="Chromosome"/>
</dbReference>
<evidence type="ECO:0000313" key="2">
    <source>
        <dbReference type="EMBL" id="BCJ69943.1"/>
    </source>
</evidence>
<accession>A0A810NEP2</accession>
<protein>
    <recommendedName>
        <fullName evidence="4">Septum formation-related domain-containing protein</fullName>
    </recommendedName>
</protein>
<evidence type="ECO:0000256" key="1">
    <source>
        <dbReference type="SAM" id="MobiDB-lite"/>
    </source>
</evidence>
<gene>
    <name evidence="2" type="ORF">Prubr_69640</name>
</gene>
<dbReference type="AlphaFoldDB" id="A0A810NEP2"/>
<organism evidence="2 3">
    <name type="scientific">Polymorphospora rubra</name>
    <dbReference type="NCBI Taxonomy" id="338584"/>
    <lineage>
        <taxon>Bacteria</taxon>
        <taxon>Bacillati</taxon>
        <taxon>Actinomycetota</taxon>
        <taxon>Actinomycetes</taxon>
        <taxon>Micromonosporales</taxon>
        <taxon>Micromonosporaceae</taxon>
        <taxon>Polymorphospora</taxon>
    </lineage>
</organism>
<reference evidence="2" key="1">
    <citation type="submission" date="2020-08" db="EMBL/GenBank/DDBJ databases">
        <title>Whole genome shotgun sequence of Polymorphospora rubra NBRC 101157.</title>
        <authorList>
            <person name="Komaki H."/>
            <person name="Tamura T."/>
        </authorList>
    </citation>
    <scope>NUCLEOTIDE SEQUENCE</scope>
    <source>
        <strain evidence="2">NBRC 101157</strain>
    </source>
</reference>
<proteinExistence type="predicted"/>
<feature type="region of interest" description="Disordered" evidence="1">
    <location>
        <begin position="1"/>
        <end position="33"/>
    </location>
</feature>
<dbReference type="RefSeq" id="WP_212819532.1">
    <property type="nucleotide sequence ID" value="NZ_AP023359.1"/>
</dbReference>
<dbReference type="EMBL" id="AP023359">
    <property type="protein sequence ID" value="BCJ69943.1"/>
    <property type="molecule type" value="Genomic_DNA"/>
</dbReference>
<evidence type="ECO:0008006" key="4">
    <source>
        <dbReference type="Google" id="ProtNLM"/>
    </source>
</evidence>
<evidence type="ECO:0000313" key="3">
    <source>
        <dbReference type="Proteomes" id="UP000680866"/>
    </source>
</evidence>